<sequence length="67" mass="8057">MNSQDFKRLVSRLTYLNETEKLSVLKTYEIAQPEVRNQMFDFFMKQKSELDQLYKKFNDQVSKIVSS</sequence>
<evidence type="ECO:0000313" key="1">
    <source>
        <dbReference type="EMBL" id="KKU58099.1"/>
    </source>
</evidence>
<gene>
    <name evidence="1" type="ORF">UX80_C0006G0069</name>
</gene>
<reference evidence="1 2" key="1">
    <citation type="journal article" date="2015" name="Nature">
        <title>rRNA introns, odd ribosomes, and small enigmatic genomes across a large radiation of phyla.</title>
        <authorList>
            <person name="Brown C.T."/>
            <person name="Hug L.A."/>
            <person name="Thomas B.C."/>
            <person name="Sharon I."/>
            <person name="Castelle C.J."/>
            <person name="Singh A."/>
            <person name="Wilkins M.J."/>
            <person name="Williams K.H."/>
            <person name="Banfield J.F."/>
        </authorList>
    </citation>
    <scope>NUCLEOTIDE SEQUENCE [LARGE SCALE GENOMIC DNA]</scope>
</reference>
<proteinExistence type="predicted"/>
<dbReference type="AlphaFoldDB" id="A0A0G1RLC8"/>
<protein>
    <submittedName>
        <fullName evidence="1">Uncharacterized protein</fullName>
    </submittedName>
</protein>
<comment type="caution">
    <text evidence="1">The sequence shown here is derived from an EMBL/GenBank/DDBJ whole genome shotgun (WGS) entry which is preliminary data.</text>
</comment>
<dbReference type="EMBL" id="LCNO01000006">
    <property type="protein sequence ID" value="KKU58099.1"/>
    <property type="molecule type" value="Genomic_DNA"/>
</dbReference>
<name>A0A0G1RLC8_9BACT</name>
<dbReference type="Proteomes" id="UP000034307">
    <property type="component" value="Unassembled WGS sequence"/>
</dbReference>
<accession>A0A0G1RLC8</accession>
<dbReference type="STRING" id="1618358.UX80_C0006G0069"/>
<organism evidence="1 2">
    <name type="scientific">Candidatus Amesbacteria bacterium GW2011_GWA2_47_11b</name>
    <dbReference type="NCBI Taxonomy" id="1618358"/>
    <lineage>
        <taxon>Bacteria</taxon>
        <taxon>Candidatus Amesiibacteriota</taxon>
    </lineage>
</organism>
<evidence type="ECO:0000313" key="2">
    <source>
        <dbReference type="Proteomes" id="UP000034307"/>
    </source>
</evidence>